<feature type="region of interest" description="Disordered" evidence="1">
    <location>
        <begin position="43"/>
        <end position="62"/>
    </location>
</feature>
<evidence type="ECO:0000313" key="3">
    <source>
        <dbReference type="Proteomes" id="UP000319722"/>
    </source>
</evidence>
<feature type="region of interest" description="Disordered" evidence="1">
    <location>
        <begin position="100"/>
        <end position="147"/>
    </location>
</feature>
<dbReference type="InterPro" id="IPR045646">
    <property type="entry name" value="DUF6402"/>
</dbReference>
<dbReference type="Pfam" id="PF19940">
    <property type="entry name" value="DUF6402"/>
    <property type="match status" value="1"/>
</dbReference>
<dbReference type="Proteomes" id="UP000319722">
    <property type="component" value="Unassembled WGS sequence"/>
</dbReference>
<feature type="compositionally biased region" description="Pro residues" evidence="1">
    <location>
        <begin position="1"/>
        <end position="10"/>
    </location>
</feature>
<dbReference type="RefSeq" id="WP_145747415.1">
    <property type="nucleotide sequence ID" value="NZ_VIVL01000018.1"/>
</dbReference>
<evidence type="ECO:0000256" key="1">
    <source>
        <dbReference type="SAM" id="MobiDB-lite"/>
    </source>
</evidence>
<gene>
    <name evidence="2" type="ORF">FB547_11811</name>
</gene>
<name>A0A561B9W0_9BURK</name>
<organism evidence="2 3">
    <name type="scientific">Variovorax beijingensis</name>
    <dbReference type="NCBI Taxonomy" id="2496117"/>
    <lineage>
        <taxon>Bacteria</taxon>
        <taxon>Pseudomonadati</taxon>
        <taxon>Pseudomonadota</taxon>
        <taxon>Betaproteobacteria</taxon>
        <taxon>Burkholderiales</taxon>
        <taxon>Comamonadaceae</taxon>
        <taxon>Variovorax</taxon>
    </lineage>
</organism>
<feature type="region of interest" description="Disordered" evidence="1">
    <location>
        <begin position="1"/>
        <end position="20"/>
    </location>
</feature>
<dbReference type="EMBL" id="VIVL01000018">
    <property type="protein sequence ID" value="TWD75512.1"/>
    <property type="molecule type" value="Genomic_DNA"/>
</dbReference>
<reference evidence="2 3" key="1">
    <citation type="submission" date="2019-06" db="EMBL/GenBank/DDBJ databases">
        <title>Sorghum-associated microbial communities from plants grown in Nebraska, USA.</title>
        <authorList>
            <person name="Schachtman D."/>
        </authorList>
    </citation>
    <scope>NUCLEOTIDE SEQUENCE [LARGE SCALE GENOMIC DNA]</scope>
    <source>
        <strain evidence="2 3">T529</strain>
    </source>
</reference>
<sequence length="147" mass="15924">MVFPAPPAPRLTPAQKQAAKDKQLRKNVLALMEGVSAMAEWFSQPPSPRKSAVSVAPAPAPPPAVQLKPFDIQDIPATMGKLRMLVSAAMMERWFRGQLNYSPTEKDEQGGLNQKGQPYPPSMIDKSPDHHGLGAEVRACAGRGSRN</sequence>
<dbReference type="OrthoDB" id="6986732at2"/>
<protein>
    <submittedName>
        <fullName evidence="2">Uncharacterized protein</fullName>
    </submittedName>
</protein>
<dbReference type="AlphaFoldDB" id="A0A561B9W0"/>
<proteinExistence type="predicted"/>
<evidence type="ECO:0000313" key="2">
    <source>
        <dbReference type="EMBL" id="TWD75512.1"/>
    </source>
</evidence>
<comment type="caution">
    <text evidence="2">The sequence shown here is derived from an EMBL/GenBank/DDBJ whole genome shotgun (WGS) entry which is preliminary data.</text>
</comment>
<accession>A0A561B9W0</accession>